<gene>
    <name evidence="2" type="ORF">CDV28_12241</name>
</gene>
<dbReference type="AlphaFoldDB" id="A0A521G0P3"/>
<evidence type="ECO:0000259" key="1">
    <source>
        <dbReference type="Pfam" id="PF00535"/>
    </source>
</evidence>
<dbReference type="GO" id="GO:0016758">
    <property type="term" value="F:hexosyltransferase activity"/>
    <property type="evidence" value="ECO:0007669"/>
    <property type="project" value="UniProtKB-ARBA"/>
</dbReference>
<organism evidence="2 3">
    <name type="scientific">Candidatus Electronema aureum</name>
    <dbReference type="NCBI Taxonomy" id="2005002"/>
    <lineage>
        <taxon>Bacteria</taxon>
        <taxon>Pseudomonadati</taxon>
        <taxon>Thermodesulfobacteriota</taxon>
        <taxon>Desulfobulbia</taxon>
        <taxon>Desulfobulbales</taxon>
        <taxon>Desulfobulbaceae</taxon>
        <taxon>Candidatus Electronema</taxon>
    </lineage>
</organism>
<name>A0A521G0P3_9BACT</name>
<dbReference type="PANTHER" id="PTHR22916">
    <property type="entry name" value="GLYCOSYLTRANSFERASE"/>
    <property type="match status" value="1"/>
</dbReference>
<dbReference type="PANTHER" id="PTHR22916:SF65">
    <property type="entry name" value="SLR1065 PROTEIN"/>
    <property type="match status" value="1"/>
</dbReference>
<protein>
    <submittedName>
        <fullName evidence="2">Glycosyltransferase involved in cell wall bisynthesis</fullName>
    </submittedName>
</protein>
<dbReference type="CDD" id="cd06433">
    <property type="entry name" value="GT_2_WfgS_like"/>
    <property type="match status" value="1"/>
</dbReference>
<feature type="domain" description="Glycosyltransferase 2-like" evidence="1">
    <location>
        <begin position="7"/>
        <end position="115"/>
    </location>
</feature>
<reference evidence="2" key="1">
    <citation type="submission" date="2017-07" db="EMBL/GenBank/DDBJ databases">
        <title>The cable genome - Insights into the physiology and evolution of filamentous bacteria capable of sulfide oxidation via long distance electron transfer.</title>
        <authorList>
            <person name="Thorup C."/>
            <person name="Bjerg J.T."/>
            <person name="Schreiber L."/>
            <person name="Nielsen L.P."/>
            <person name="Kjeldsen K.U."/>
            <person name="Boesen T."/>
            <person name="Boggild A."/>
            <person name="Meysman F."/>
            <person name="Geelhoed J."/>
            <person name="Schramm A."/>
        </authorList>
    </citation>
    <scope>NUCLEOTIDE SEQUENCE [LARGE SCALE GENOMIC DNA]</scope>
    <source>
        <strain evidence="2">GS</strain>
    </source>
</reference>
<dbReference type="Pfam" id="PF00535">
    <property type="entry name" value="Glycos_transf_2"/>
    <property type="match status" value="1"/>
</dbReference>
<dbReference type="Gene3D" id="3.90.550.10">
    <property type="entry name" value="Spore Coat Polysaccharide Biosynthesis Protein SpsA, Chain A"/>
    <property type="match status" value="1"/>
</dbReference>
<dbReference type="InterPro" id="IPR001173">
    <property type="entry name" value="Glyco_trans_2-like"/>
</dbReference>
<keyword evidence="3" id="KW-1185">Reference proteome</keyword>
<proteinExistence type="predicted"/>
<sequence length="286" mass="33614">MIVPKLSIVTPSFNQGEFIEETIKSVLQQNYKNIEYIVIDGGSSDNSVDIIKKYENKLHFWISEKDEGHGHAINKGFSHTSGEIMAWINSDDKYTPWSFNVVAEIFSNFPHVMWIVGFNSWWNSTGAMTTASRCPKNIFDFLLGNYGWIQQESVFWRRELWEKAGGYINQNYKLMVDGELWTRFFLHEELYSVDCILSGYRMHNSNRAKLYYSNCLEEMNIAISLMKSKCSINAIDIYRKIKLLEKIKRFPFILRFFDSSIQKNAGYKNIIFEDGLWRERIIPFSF</sequence>
<accession>A0A521G0P3</accession>
<dbReference type="InterPro" id="IPR029044">
    <property type="entry name" value="Nucleotide-diphossugar_trans"/>
</dbReference>
<dbReference type="EMBL" id="NQJD01000022">
    <property type="protein sequence ID" value="TAA74604.1"/>
    <property type="molecule type" value="Genomic_DNA"/>
</dbReference>
<evidence type="ECO:0000313" key="3">
    <source>
        <dbReference type="Proteomes" id="UP000316238"/>
    </source>
</evidence>
<dbReference type="Proteomes" id="UP000316238">
    <property type="component" value="Unassembled WGS sequence"/>
</dbReference>
<comment type="caution">
    <text evidence="2">The sequence shown here is derived from an EMBL/GenBank/DDBJ whole genome shotgun (WGS) entry which is preliminary data.</text>
</comment>
<dbReference type="SUPFAM" id="SSF53448">
    <property type="entry name" value="Nucleotide-diphospho-sugar transferases"/>
    <property type="match status" value="1"/>
</dbReference>
<evidence type="ECO:0000313" key="2">
    <source>
        <dbReference type="EMBL" id="TAA74604.1"/>
    </source>
</evidence>